<evidence type="ECO:0008006" key="2">
    <source>
        <dbReference type="Google" id="ProtNLM"/>
    </source>
</evidence>
<dbReference type="InterPro" id="IPR021958">
    <property type="entry name" value="DUF3575"/>
</dbReference>
<dbReference type="RefSeq" id="WP_296944117.1">
    <property type="nucleotide sequence ID" value="NZ_LT599032.1"/>
</dbReference>
<dbReference type="AlphaFoldDB" id="A0A212K4D9"/>
<protein>
    <recommendedName>
        <fullName evidence="2">DUF3575 domain-containing protein</fullName>
    </recommendedName>
</protein>
<accession>A0A212K4D9</accession>
<proteinExistence type="predicted"/>
<organism evidence="1">
    <name type="scientific">uncultured Dysgonomonas sp</name>
    <dbReference type="NCBI Taxonomy" id="206096"/>
    <lineage>
        <taxon>Bacteria</taxon>
        <taxon>Pseudomonadati</taxon>
        <taxon>Bacteroidota</taxon>
        <taxon>Bacteroidia</taxon>
        <taxon>Bacteroidales</taxon>
        <taxon>Dysgonomonadaceae</taxon>
        <taxon>Dysgonomonas</taxon>
        <taxon>environmental samples</taxon>
    </lineage>
</organism>
<name>A0A212K4D9_9BACT</name>
<reference evidence="1" key="1">
    <citation type="submission" date="2016-04" db="EMBL/GenBank/DDBJ databases">
        <authorList>
            <person name="Evans L.H."/>
            <person name="Alamgir A."/>
            <person name="Owens N."/>
            <person name="Weber N.D."/>
            <person name="Virtaneva K."/>
            <person name="Barbian K."/>
            <person name="Babar A."/>
            <person name="Rosenke K."/>
        </authorList>
    </citation>
    <scope>NUCLEOTIDE SEQUENCE</scope>
    <source>
        <strain evidence="1">86-1</strain>
    </source>
</reference>
<dbReference type="EMBL" id="FLUM01000003">
    <property type="protein sequence ID" value="SBW06502.1"/>
    <property type="molecule type" value="Genomic_DNA"/>
</dbReference>
<dbReference type="Pfam" id="PF12099">
    <property type="entry name" value="DUF3575"/>
    <property type="match status" value="1"/>
</dbReference>
<evidence type="ECO:0000313" key="1">
    <source>
        <dbReference type="EMBL" id="SBW06502.1"/>
    </source>
</evidence>
<sequence>MIKRLLNTRSLKIVLFGSILLLGTINKASAQFYSVKTDMLGLATTTLNIEGSAVVSNQWTLHLHVQYNPWTFPDNKKMKNLTFLPGTRYWFNETYSYSYFIGFNAIISRYNVGGLFGSDYRYDGMGYGGGVSFGFSKPIRRQWNLEFELGIGGVYSNYDKYPCIKCGEKIDEGSGFFLSPNKAAISLVYLF</sequence>
<gene>
    <name evidence="1" type="ORF">KL86DYS1_31391</name>
</gene>